<dbReference type="AlphaFoldDB" id="A0AAV4C3Z1"/>
<organism evidence="2 3">
    <name type="scientific">Plakobranchus ocellatus</name>
    <dbReference type="NCBI Taxonomy" id="259542"/>
    <lineage>
        <taxon>Eukaryota</taxon>
        <taxon>Metazoa</taxon>
        <taxon>Spiralia</taxon>
        <taxon>Lophotrochozoa</taxon>
        <taxon>Mollusca</taxon>
        <taxon>Gastropoda</taxon>
        <taxon>Heterobranchia</taxon>
        <taxon>Euthyneura</taxon>
        <taxon>Panpulmonata</taxon>
        <taxon>Sacoglossa</taxon>
        <taxon>Placobranchoidea</taxon>
        <taxon>Plakobranchidae</taxon>
        <taxon>Plakobranchus</taxon>
    </lineage>
</organism>
<dbReference type="GO" id="GO:0007129">
    <property type="term" value="P:homologous chromosome pairing at meiosis"/>
    <property type="evidence" value="ECO:0007669"/>
    <property type="project" value="InterPro"/>
</dbReference>
<dbReference type="PANTHER" id="PTHR35258:SF1">
    <property type="entry name" value="SPERMATOGENESIS-ASSOCIATED PROTEIN 22"/>
    <property type="match status" value="1"/>
</dbReference>
<feature type="compositionally biased region" description="Polar residues" evidence="1">
    <location>
        <begin position="111"/>
        <end position="137"/>
    </location>
</feature>
<dbReference type="PANTHER" id="PTHR35258">
    <property type="entry name" value="SPERMATOGENESIS-ASSOCIATED PROTEIN 22"/>
    <property type="match status" value="1"/>
</dbReference>
<protein>
    <submittedName>
        <fullName evidence="2">Spermatogenesis-associated protein 22</fullName>
    </submittedName>
</protein>
<dbReference type="GO" id="GO:0007276">
    <property type="term" value="P:gamete generation"/>
    <property type="evidence" value="ECO:0007669"/>
    <property type="project" value="InterPro"/>
</dbReference>
<gene>
    <name evidence="2" type="ORF">PoB_005260500</name>
</gene>
<feature type="compositionally biased region" description="Polar residues" evidence="1">
    <location>
        <begin position="267"/>
        <end position="284"/>
    </location>
</feature>
<proteinExistence type="predicted"/>
<dbReference type="InterPro" id="IPR033536">
    <property type="entry name" value="Spata22"/>
</dbReference>
<feature type="compositionally biased region" description="Low complexity" evidence="1">
    <location>
        <begin position="226"/>
        <end position="246"/>
    </location>
</feature>
<accession>A0AAV4C3Z1</accession>
<evidence type="ECO:0000313" key="3">
    <source>
        <dbReference type="Proteomes" id="UP000735302"/>
    </source>
</evidence>
<dbReference type="Proteomes" id="UP000735302">
    <property type="component" value="Unassembled WGS sequence"/>
</dbReference>
<feature type="region of interest" description="Disordered" evidence="1">
    <location>
        <begin position="267"/>
        <end position="295"/>
    </location>
</feature>
<comment type="caution">
    <text evidence="2">The sequence shown here is derived from an EMBL/GenBank/DDBJ whole genome shotgun (WGS) entry which is preliminary data.</text>
</comment>
<feature type="compositionally biased region" description="Polar residues" evidence="1">
    <location>
        <begin position="201"/>
        <end position="221"/>
    </location>
</feature>
<feature type="region of interest" description="Disordered" evidence="1">
    <location>
        <begin position="175"/>
        <end position="251"/>
    </location>
</feature>
<name>A0AAV4C3Z1_9GAST</name>
<dbReference type="GO" id="GO:0000711">
    <property type="term" value="P:meiotic DNA repair synthesis"/>
    <property type="evidence" value="ECO:0007669"/>
    <property type="project" value="InterPro"/>
</dbReference>
<feature type="compositionally biased region" description="Polar residues" evidence="1">
    <location>
        <begin position="28"/>
        <end position="50"/>
    </location>
</feature>
<dbReference type="EMBL" id="BLXT01005793">
    <property type="protein sequence ID" value="GFO26100.1"/>
    <property type="molecule type" value="Genomic_DNA"/>
</dbReference>
<keyword evidence="3" id="KW-1185">Reference proteome</keyword>
<sequence length="452" mass="49817">MNRLTPVPLFNYRKRQRQALVSDPGQILTGTNPLTDQPCSSHGQINQRTNIKSEDSFSASSPTLSNKNGSSSSNLKSNMGFSSVKGPNTFSSSRVTPGLMDMSGKFPGMNKSKNLSVSHQSHSNFQRKSSSCNTMSSFDHDKTPTCGNFKNSFETRTAISQSGFAQGWTAFSRGGSVSSTWGSRGGGSYNTNRQSSDHQPRASNTNTGLTRQSSTNNQQKLLQLPSKSSFASGRSDSSSSSNVISSNKLLSKQPPLSNVMINANRNRAQQSTFQGKQTQFSSRTEGARRTPYSNASIDEQSIFDKQKMISQTQTDKKDEKPTPDTSLRIFTCPIASIKSWVEFKVTTFPVMFEVYGVLDSATVKDLTRTGKEFVLRDDTDSIKCIFYEIDRDLPRLTRGQVHRVVGSFDNRHRVLKVVSVRPAQKEERSVCQAASALSQAEMERHAGLSNEQ</sequence>
<dbReference type="GO" id="GO:0051445">
    <property type="term" value="P:regulation of meiotic cell cycle"/>
    <property type="evidence" value="ECO:0007669"/>
    <property type="project" value="TreeGrafter"/>
</dbReference>
<evidence type="ECO:0000256" key="1">
    <source>
        <dbReference type="SAM" id="MobiDB-lite"/>
    </source>
</evidence>
<reference evidence="2 3" key="1">
    <citation type="journal article" date="2021" name="Elife">
        <title>Chloroplast acquisition without the gene transfer in kleptoplastic sea slugs, Plakobranchus ocellatus.</title>
        <authorList>
            <person name="Maeda T."/>
            <person name="Takahashi S."/>
            <person name="Yoshida T."/>
            <person name="Shimamura S."/>
            <person name="Takaki Y."/>
            <person name="Nagai Y."/>
            <person name="Toyoda A."/>
            <person name="Suzuki Y."/>
            <person name="Arimoto A."/>
            <person name="Ishii H."/>
            <person name="Satoh N."/>
            <person name="Nishiyama T."/>
            <person name="Hasebe M."/>
            <person name="Maruyama T."/>
            <person name="Minagawa J."/>
            <person name="Obokata J."/>
            <person name="Shigenobu S."/>
        </authorList>
    </citation>
    <scope>NUCLEOTIDE SEQUENCE [LARGE SCALE GENOMIC DNA]</scope>
</reference>
<feature type="compositionally biased region" description="Low complexity" evidence="1">
    <location>
        <begin position="60"/>
        <end position="83"/>
    </location>
</feature>
<feature type="region of interest" description="Disordered" evidence="1">
    <location>
        <begin position="22"/>
        <end position="141"/>
    </location>
</feature>
<evidence type="ECO:0000313" key="2">
    <source>
        <dbReference type="EMBL" id="GFO26100.1"/>
    </source>
</evidence>
<feature type="compositionally biased region" description="Polar residues" evidence="1">
    <location>
        <begin position="85"/>
        <end position="95"/>
    </location>
</feature>